<gene>
    <name evidence="1" type="ORF">PCOR1329_LOCUS8410</name>
</gene>
<reference evidence="1" key="1">
    <citation type="submission" date="2023-10" db="EMBL/GenBank/DDBJ databases">
        <authorList>
            <person name="Chen Y."/>
            <person name="Shah S."/>
            <person name="Dougan E. K."/>
            <person name="Thang M."/>
            <person name="Chan C."/>
        </authorList>
    </citation>
    <scope>NUCLEOTIDE SEQUENCE [LARGE SCALE GENOMIC DNA]</scope>
</reference>
<evidence type="ECO:0000313" key="1">
    <source>
        <dbReference type="EMBL" id="CAK0800196.1"/>
    </source>
</evidence>
<comment type="caution">
    <text evidence="1">The sequence shown here is derived from an EMBL/GenBank/DDBJ whole genome shotgun (WGS) entry which is preliminary data.</text>
</comment>
<dbReference type="Proteomes" id="UP001189429">
    <property type="component" value="Unassembled WGS sequence"/>
</dbReference>
<accession>A0ABN9Q758</accession>
<sequence length="115" mass="11598">MAAATAAASGPWAATPQVRGVLVADAPGGARPCDRASAGWVAPGNPDREARIRLWSPPVSRGKLQELESLLSEDVPALLGLAFLDPSCRGASDEAAAAVEALVAKPGYGGFMSSA</sequence>
<organism evidence="1 2">
    <name type="scientific">Prorocentrum cordatum</name>
    <dbReference type="NCBI Taxonomy" id="2364126"/>
    <lineage>
        <taxon>Eukaryota</taxon>
        <taxon>Sar</taxon>
        <taxon>Alveolata</taxon>
        <taxon>Dinophyceae</taxon>
        <taxon>Prorocentrales</taxon>
        <taxon>Prorocentraceae</taxon>
        <taxon>Prorocentrum</taxon>
    </lineage>
</organism>
<name>A0ABN9Q758_9DINO</name>
<protein>
    <submittedName>
        <fullName evidence="1">Uncharacterized protein</fullName>
    </submittedName>
</protein>
<dbReference type="EMBL" id="CAUYUJ010002309">
    <property type="protein sequence ID" value="CAK0800196.1"/>
    <property type="molecule type" value="Genomic_DNA"/>
</dbReference>
<proteinExistence type="predicted"/>
<evidence type="ECO:0000313" key="2">
    <source>
        <dbReference type="Proteomes" id="UP001189429"/>
    </source>
</evidence>
<keyword evidence="2" id="KW-1185">Reference proteome</keyword>